<dbReference type="Proteomes" id="UP000092420">
    <property type="component" value="Unassembled WGS sequence"/>
</dbReference>
<dbReference type="AlphaFoldDB" id="A0A150JJP0"/>
<dbReference type="InterPro" id="IPR039428">
    <property type="entry name" value="NUOK/Mnh_C1-like"/>
</dbReference>
<feature type="transmembrane region" description="Helical" evidence="6">
    <location>
        <begin position="93"/>
        <end position="118"/>
    </location>
</feature>
<dbReference type="PANTHER" id="PTHR34583:SF2">
    <property type="entry name" value="ANTIPORTER SUBUNIT MNHC2-RELATED"/>
    <property type="match status" value="1"/>
</dbReference>
<reference evidence="8 9" key="1">
    <citation type="journal article" date="2016" name="ISME J.">
        <title>Chasing the elusive Euryarchaeota class WSA2: genomes reveal a uniquely fastidious methyl-reducing methanogen.</title>
        <authorList>
            <person name="Nobu M.K."/>
            <person name="Narihiro T."/>
            <person name="Kuroda K."/>
            <person name="Mei R."/>
            <person name="Liu W.T."/>
        </authorList>
    </citation>
    <scope>NUCLEOTIDE SEQUENCE [LARGE SCALE GENOMIC DNA]</scope>
    <source>
        <strain evidence="7">ADurb1013_Bin02101</strain>
        <strain evidence="8">ADurb1213_Bin02801</strain>
    </source>
</reference>
<evidence type="ECO:0000256" key="3">
    <source>
        <dbReference type="ARBA" id="ARBA00022692"/>
    </source>
</evidence>
<evidence type="ECO:0000313" key="8">
    <source>
        <dbReference type="EMBL" id="KYC58177.1"/>
    </source>
</evidence>
<dbReference type="PATRIC" id="fig|1706435.3.peg.447"/>
<evidence type="ECO:0000256" key="4">
    <source>
        <dbReference type="ARBA" id="ARBA00022989"/>
    </source>
</evidence>
<comment type="caution">
    <text evidence="8">The sequence shown here is derived from an EMBL/GenBank/DDBJ whole genome shotgun (WGS) entry which is preliminary data.</text>
</comment>
<dbReference type="PATRIC" id="fig|1706433.3.peg.414"/>
<protein>
    <submittedName>
        <fullName evidence="8">Hydrogenase subunit EhbE</fullName>
    </submittedName>
</protein>
<evidence type="ECO:0000256" key="1">
    <source>
        <dbReference type="ARBA" id="ARBA00004651"/>
    </source>
</evidence>
<dbReference type="NCBIfam" id="NF005618">
    <property type="entry name" value="PRK07375.1-3"/>
    <property type="match status" value="1"/>
</dbReference>
<organism evidence="8">
    <name type="scientific">Candidatus Methanofastidiosum methylothiophilum</name>
    <dbReference type="NCBI Taxonomy" id="1705564"/>
    <lineage>
        <taxon>Archaea</taxon>
        <taxon>Methanobacteriati</taxon>
        <taxon>Methanobacteriota</taxon>
        <taxon>Stenosarchaea group</taxon>
        <taxon>Candidatus Methanofastidiosia</taxon>
        <taxon>Candidatus Methanofastidiosales</taxon>
        <taxon>Candidatus Methanofastidiosaceae</taxon>
        <taxon>Candidatus Methanofastidiosum</taxon>
    </lineage>
</organism>
<accession>A0A150JLX1</accession>
<comment type="subcellular location">
    <subcellularLocation>
        <location evidence="1">Cell membrane</location>
        <topology evidence="1">Multi-pass membrane protein</topology>
    </subcellularLocation>
</comment>
<accession>A0A150JJP0</accession>
<evidence type="ECO:0000256" key="2">
    <source>
        <dbReference type="ARBA" id="ARBA00022475"/>
    </source>
</evidence>
<gene>
    <name evidence="7" type="ORF">AN188_00413</name>
    <name evidence="8" type="ORF">APG09_00456</name>
</gene>
<evidence type="ECO:0000256" key="5">
    <source>
        <dbReference type="ARBA" id="ARBA00023136"/>
    </source>
</evidence>
<dbReference type="EMBL" id="LNJE01000004">
    <property type="protein sequence ID" value="KYC58177.1"/>
    <property type="molecule type" value="Genomic_DNA"/>
</dbReference>
<dbReference type="Gene3D" id="1.10.287.3510">
    <property type="match status" value="1"/>
</dbReference>
<dbReference type="EMBL" id="LNJB01000003">
    <property type="protein sequence ID" value="KYC55188.1"/>
    <property type="molecule type" value="Genomic_DNA"/>
</dbReference>
<keyword evidence="4 6" id="KW-1133">Transmembrane helix</keyword>
<dbReference type="InterPro" id="IPR050601">
    <property type="entry name" value="CPA3_antiporter_subunitC"/>
</dbReference>
<sequence length="136" mass="14725">MEPFQTGAFLTAGVLIVTGFWAIIMMDNLLKKVIGANLVGDGVNLVLIGIGYRPGGLVPEVTHHFHASAVPSTFSHFLAFNEFAELASYPLPFALVLTNIVIGASTLSVMLALSVVLYHKYQTLSVQKIFEAMEED</sequence>
<feature type="transmembrane region" description="Helical" evidence="6">
    <location>
        <begin position="6"/>
        <end position="26"/>
    </location>
</feature>
<name>A0A150JJP0_9EURY</name>
<dbReference type="Pfam" id="PF00420">
    <property type="entry name" value="Oxidored_q2"/>
    <property type="match status" value="1"/>
</dbReference>
<keyword evidence="2" id="KW-1003">Cell membrane</keyword>
<keyword evidence="3 6" id="KW-0812">Transmembrane</keyword>
<keyword evidence="5 6" id="KW-0472">Membrane</keyword>
<accession>A0A150JDP1</accession>
<dbReference type="GO" id="GO:0005886">
    <property type="term" value="C:plasma membrane"/>
    <property type="evidence" value="ECO:0007669"/>
    <property type="project" value="UniProtKB-SubCell"/>
</dbReference>
<feature type="transmembrane region" description="Helical" evidence="6">
    <location>
        <begin position="33"/>
        <end position="52"/>
    </location>
</feature>
<evidence type="ECO:0000256" key="6">
    <source>
        <dbReference type="SAM" id="Phobius"/>
    </source>
</evidence>
<dbReference type="PANTHER" id="PTHR34583">
    <property type="entry name" value="ANTIPORTER SUBUNIT MNHC2-RELATED"/>
    <property type="match status" value="1"/>
</dbReference>
<evidence type="ECO:0000313" key="9">
    <source>
        <dbReference type="Proteomes" id="UP000092420"/>
    </source>
</evidence>
<proteinExistence type="predicted"/>
<evidence type="ECO:0000313" key="7">
    <source>
        <dbReference type="EMBL" id="KYC55188.1"/>
    </source>
</evidence>